<name>A0A3N0Z037_ANAGA</name>
<keyword evidence="2" id="KW-1185">Reference proteome</keyword>
<comment type="caution">
    <text evidence="1">The sequence shown here is derived from an EMBL/GenBank/DDBJ whole genome shotgun (WGS) entry which is preliminary data.</text>
</comment>
<gene>
    <name evidence="1" type="ORF">DPX16_3183</name>
</gene>
<organism evidence="1 2">
    <name type="scientific">Anabarilius grahami</name>
    <name type="common">Kanglang fish</name>
    <name type="synonym">Barilius grahami</name>
    <dbReference type="NCBI Taxonomy" id="495550"/>
    <lineage>
        <taxon>Eukaryota</taxon>
        <taxon>Metazoa</taxon>
        <taxon>Chordata</taxon>
        <taxon>Craniata</taxon>
        <taxon>Vertebrata</taxon>
        <taxon>Euteleostomi</taxon>
        <taxon>Actinopterygii</taxon>
        <taxon>Neopterygii</taxon>
        <taxon>Teleostei</taxon>
        <taxon>Ostariophysi</taxon>
        <taxon>Cypriniformes</taxon>
        <taxon>Xenocyprididae</taxon>
        <taxon>Xenocypridinae</taxon>
        <taxon>Xenocypridinae incertae sedis</taxon>
        <taxon>Anabarilius</taxon>
    </lineage>
</organism>
<evidence type="ECO:0000313" key="2">
    <source>
        <dbReference type="Proteomes" id="UP000281406"/>
    </source>
</evidence>
<proteinExistence type="predicted"/>
<dbReference type="EMBL" id="RJVU01018580">
    <property type="protein sequence ID" value="ROL51494.1"/>
    <property type="molecule type" value="Genomic_DNA"/>
</dbReference>
<reference evidence="1 2" key="1">
    <citation type="submission" date="2018-10" db="EMBL/GenBank/DDBJ databases">
        <title>Genome assembly for a Yunnan-Guizhou Plateau 3E fish, Anabarilius grahami (Regan), and its evolutionary and genetic applications.</title>
        <authorList>
            <person name="Jiang W."/>
        </authorList>
    </citation>
    <scope>NUCLEOTIDE SEQUENCE [LARGE SCALE GENOMIC DNA]</scope>
    <source>
        <strain evidence="1">AG-KIZ</strain>
        <tissue evidence="1">Muscle</tissue>
    </source>
</reference>
<protein>
    <submittedName>
        <fullName evidence="1">Uncharacterized protein</fullName>
    </submittedName>
</protein>
<evidence type="ECO:0000313" key="1">
    <source>
        <dbReference type="EMBL" id="ROL51494.1"/>
    </source>
</evidence>
<dbReference type="Proteomes" id="UP000281406">
    <property type="component" value="Unassembled WGS sequence"/>
</dbReference>
<accession>A0A3N0Z037</accession>
<dbReference type="AlphaFoldDB" id="A0A3N0Z037"/>
<sequence>MTDVKSLFLSFMADFIAVGRRDRCSQLSALVKCCVKRKWKWRLHVTFPSTERVLAVSDVLLLSDHVNSRCIQVMQTGLCRMETFSGSFQEEQGTFSCHRYSHPNSVHSV</sequence>